<evidence type="ECO:0000256" key="1">
    <source>
        <dbReference type="ARBA" id="ARBA00022801"/>
    </source>
</evidence>
<dbReference type="Proteomes" id="UP001178354">
    <property type="component" value="Unassembled WGS sequence"/>
</dbReference>
<evidence type="ECO:0000259" key="2">
    <source>
        <dbReference type="Pfam" id="PF02129"/>
    </source>
</evidence>
<evidence type="ECO:0000313" key="4">
    <source>
        <dbReference type="Proteomes" id="UP001178354"/>
    </source>
</evidence>
<keyword evidence="4" id="KW-1185">Reference proteome</keyword>
<gene>
    <name evidence="3" type="ORF">Q8A57_06365</name>
</gene>
<dbReference type="RefSeq" id="WP_305170137.1">
    <property type="nucleotide sequence ID" value="NZ_JAUUUU010000002.1"/>
</dbReference>
<organism evidence="3 4">
    <name type="scientific">Porticoccus litoralis</name>
    <dbReference type="NCBI Taxonomy" id="434086"/>
    <lineage>
        <taxon>Bacteria</taxon>
        <taxon>Pseudomonadati</taxon>
        <taxon>Pseudomonadota</taxon>
        <taxon>Gammaproteobacteria</taxon>
        <taxon>Cellvibrionales</taxon>
        <taxon>Porticoccaceae</taxon>
        <taxon>Porticoccus</taxon>
    </lineage>
</organism>
<dbReference type="PANTHER" id="PTHR22946">
    <property type="entry name" value="DIENELACTONE HYDROLASE DOMAIN-CONTAINING PROTEIN-RELATED"/>
    <property type="match status" value="1"/>
</dbReference>
<proteinExistence type="predicted"/>
<dbReference type="PANTHER" id="PTHR22946:SF9">
    <property type="entry name" value="POLYKETIDE TRANSFERASE AF380"/>
    <property type="match status" value="1"/>
</dbReference>
<protein>
    <submittedName>
        <fullName evidence="3">Alpha/beta hydrolase</fullName>
    </submittedName>
</protein>
<evidence type="ECO:0000313" key="3">
    <source>
        <dbReference type="EMBL" id="MDP1520591.1"/>
    </source>
</evidence>
<dbReference type="Pfam" id="PF02129">
    <property type="entry name" value="Peptidase_S15"/>
    <property type="match status" value="1"/>
</dbReference>
<dbReference type="EMBL" id="JAUUUU010000002">
    <property type="protein sequence ID" value="MDP1520591.1"/>
    <property type="molecule type" value="Genomic_DNA"/>
</dbReference>
<accession>A0AAW8B3S7</accession>
<keyword evidence="1 3" id="KW-0378">Hydrolase</keyword>
<reference evidence="3" key="2">
    <citation type="submission" date="2023-08" db="EMBL/GenBank/DDBJ databases">
        <authorList>
            <person name="Luo J."/>
        </authorList>
    </citation>
    <scope>NUCLEOTIDE SEQUENCE</scope>
    <source>
        <strain evidence="3">DSM 25064</strain>
    </source>
</reference>
<dbReference type="InterPro" id="IPR050261">
    <property type="entry name" value="FrsA_esterase"/>
</dbReference>
<dbReference type="InterPro" id="IPR000383">
    <property type="entry name" value="Xaa-Pro-like_dom"/>
</dbReference>
<dbReference type="InterPro" id="IPR029058">
    <property type="entry name" value="AB_hydrolase_fold"/>
</dbReference>
<dbReference type="Gene3D" id="3.40.50.1820">
    <property type="entry name" value="alpha/beta hydrolase"/>
    <property type="match status" value="1"/>
</dbReference>
<name>A0AAW8B3S7_9GAMM</name>
<reference evidence="3" key="1">
    <citation type="journal article" date="2010" name="Int. J. Syst. Evol. Microbiol.">
        <title>Porticoccus litoralis gen. nov., sp. nov., a gammaproteobacterium isolated from the Yellow Sea.</title>
        <authorList>
            <person name="Oh H.M."/>
            <person name="Kim H."/>
            <person name="Kim K.M."/>
            <person name="Min G.S."/>
            <person name="Cho J.C."/>
        </authorList>
    </citation>
    <scope>NUCLEOTIDE SEQUENCE</scope>
    <source>
        <strain evidence="3">DSM 25064</strain>
    </source>
</reference>
<comment type="caution">
    <text evidence="3">The sequence shown here is derived from an EMBL/GenBank/DDBJ whole genome shotgun (WGS) entry which is preliminary data.</text>
</comment>
<sequence>MRKDIEFKTEDGVTLRGWHYVPEGAQGPVPTIVMAHGFSAVKEMYLDRFAEAFAEVGLASVVFDNRNFGASDGEPRYEIDPWQQVRDYRDAITYAETLPETDAQRIGIWGSSYSGGHVMVVGALDRRVKCVVSQVPLASGHRNVRRLIRSDYLASVQAMFDEDRRARMNGAAPAMIPVVAEDPAAPSALPTPDSWTWFTETGKTRAPSWHNEVTLRSVEMFTEYEPISYARYISPTPFMMIVALDDVLTVSDLALEAYEEALGPKRLVTLSGGHFDAYVNDFEAASGPAQEWFLQHLGK</sequence>
<feature type="domain" description="Xaa-Pro dipeptidyl-peptidase-like" evidence="2">
    <location>
        <begin position="11"/>
        <end position="275"/>
    </location>
</feature>
<dbReference type="SUPFAM" id="SSF53474">
    <property type="entry name" value="alpha/beta-Hydrolases"/>
    <property type="match status" value="1"/>
</dbReference>
<dbReference type="AlphaFoldDB" id="A0AAW8B3S7"/>
<dbReference type="Gene3D" id="1.10.10.800">
    <property type="match status" value="1"/>
</dbReference>
<dbReference type="GO" id="GO:0052689">
    <property type="term" value="F:carboxylic ester hydrolase activity"/>
    <property type="evidence" value="ECO:0007669"/>
    <property type="project" value="UniProtKB-ARBA"/>
</dbReference>